<dbReference type="HAMAP" id="MF_01219">
    <property type="entry name" value="PyrR"/>
    <property type="match status" value="1"/>
</dbReference>
<comment type="function">
    <text evidence="7 10">Regulates transcriptional attenuation of the pyrimidine nucleotide (pyr) operon by binding in a uridine-dependent manner to specific sites on pyr mRNA. This disrupts an antiterminator hairpin in the RNA and favors formation of a downstream transcription terminator, leading to a reduced expression of downstream genes.</text>
</comment>
<feature type="short sequence motif" description="PRPP-binding" evidence="10">
    <location>
        <begin position="141"/>
        <end position="153"/>
    </location>
</feature>
<dbReference type="InterPro" id="IPR029057">
    <property type="entry name" value="PRTase-like"/>
</dbReference>
<dbReference type="InterPro" id="IPR023050">
    <property type="entry name" value="PyrR"/>
</dbReference>
<name>A0A1I2RHC6_9BACL</name>
<comment type="function">
    <text evidence="8 10">Also displays a weak uracil phosphoribosyltransferase activity which is not physiologically significant.</text>
</comment>
<evidence type="ECO:0000256" key="8">
    <source>
        <dbReference type="ARBA" id="ARBA00056018"/>
    </source>
</evidence>
<dbReference type="InterPro" id="IPR050137">
    <property type="entry name" value="PyrR_bifunctional"/>
</dbReference>
<keyword evidence="5 10" id="KW-0805">Transcription regulation</keyword>
<dbReference type="AlphaFoldDB" id="A0A1I2RHC6"/>
<evidence type="ECO:0000256" key="1">
    <source>
        <dbReference type="ARBA" id="ARBA00005565"/>
    </source>
</evidence>
<evidence type="ECO:0000256" key="10">
    <source>
        <dbReference type="HAMAP-Rule" id="MF_01219"/>
    </source>
</evidence>
<keyword evidence="3 10" id="KW-0328">Glycosyltransferase</keyword>
<accession>A0A1I2RHC6</accession>
<dbReference type="InterPro" id="IPR000836">
    <property type="entry name" value="PRTase_dom"/>
</dbReference>
<keyword evidence="2 10" id="KW-0806">Transcription termination</keyword>
<feature type="domain" description="Phosphoribosyltransferase" evidence="11">
    <location>
        <begin position="47"/>
        <end position="195"/>
    </location>
</feature>
<evidence type="ECO:0000259" key="11">
    <source>
        <dbReference type="Pfam" id="PF00156"/>
    </source>
</evidence>
<proteinExistence type="inferred from homology"/>
<dbReference type="NCBIfam" id="NF003548">
    <property type="entry name" value="PRK05205.1-4"/>
    <property type="match status" value="1"/>
</dbReference>
<evidence type="ECO:0000256" key="7">
    <source>
        <dbReference type="ARBA" id="ARBA00053556"/>
    </source>
</evidence>
<evidence type="ECO:0000313" key="13">
    <source>
        <dbReference type="Proteomes" id="UP000198752"/>
    </source>
</evidence>
<dbReference type="EMBL" id="FOOY01000009">
    <property type="protein sequence ID" value="SFG39968.1"/>
    <property type="molecule type" value="Genomic_DNA"/>
</dbReference>
<dbReference type="SUPFAM" id="SSF53271">
    <property type="entry name" value="PRTase-like"/>
    <property type="match status" value="1"/>
</dbReference>
<dbReference type="Pfam" id="PF00156">
    <property type="entry name" value="Pribosyltran"/>
    <property type="match status" value="1"/>
</dbReference>
<protein>
    <recommendedName>
        <fullName evidence="10">Bifunctional protein PyrR</fullName>
    </recommendedName>
    <domain>
        <recommendedName>
            <fullName evidence="10">Pyrimidine operon regulatory protein</fullName>
        </recommendedName>
    </domain>
    <domain>
        <recommendedName>
            <fullName evidence="10">Uracil phosphoribosyltransferase</fullName>
            <shortName evidence="10">UPRTase</shortName>
            <ecNumber evidence="10">2.4.2.9</ecNumber>
        </recommendedName>
    </domain>
</protein>
<dbReference type="GO" id="GO:0003723">
    <property type="term" value="F:RNA binding"/>
    <property type="evidence" value="ECO:0007669"/>
    <property type="project" value="UniProtKB-UniRule"/>
</dbReference>
<keyword evidence="10" id="KW-0694">RNA-binding</keyword>
<organism evidence="12 13">
    <name type="scientific">Sporolactobacillus nakayamae</name>
    <dbReference type="NCBI Taxonomy" id="269670"/>
    <lineage>
        <taxon>Bacteria</taxon>
        <taxon>Bacillati</taxon>
        <taxon>Bacillota</taxon>
        <taxon>Bacilli</taxon>
        <taxon>Bacillales</taxon>
        <taxon>Sporolactobacillaceae</taxon>
        <taxon>Sporolactobacillus</taxon>
    </lineage>
</organism>
<keyword evidence="13" id="KW-1185">Reference proteome</keyword>
<gene>
    <name evidence="10" type="primary">pyrR</name>
    <name evidence="12" type="ORF">SAMN02982927_01613</name>
</gene>
<dbReference type="PANTHER" id="PTHR11608">
    <property type="entry name" value="BIFUNCTIONAL PROTEIN PYRR"/>
    <property type="match status" value="1"/>
</dbReference>
<dbReference type="NCBIfam" id="NF003545">
    <property type="entry name" value="PRK05205.1-1"/>
    <property type="match status" value="1"/>
</dbReference>
<evidence type="ECO:0000256" key="5">
    <source>
        <dbReference type="ARBA" id="ARBA00023015"/>
    </source>
</evidence>
<dbReference type="GO" id="GO:0006353">
    <property type="term" value="P:DNA-templated transcription termination"/>
    <property type="evidence" value="ECO:0007669"/>
    <property type="project" value="UniProtKB-UniRule"/>
</dbReference>
<dbReference type="GO" id="GO:0004845">
    <property type="term" value="F:uracil phosphoribosyltransferase activity"/>
    <property type="evidence" value="ECO:0007669"/>
    <property type="project" value="UniProtKB-UniRule"/>
</dbReference>
<evidence type="ECO:0000256" key="9">
    <source>
        <dbReference type="ARBA" id="ARBA00063792"/>
    </source>
</evidence>
<keyword evidence="4 10" id="KW-0808">Transferase</keyword>
<sequence>MSMTIGNTAVSCSKRQDFFYAVSKKSLINDQTIGRSKTAGEELLEEKEILDEKAIGRALTRLAHEVIERNEGVDSVVLVGIKTRGIYLAKRLADRIKSIENKDVAVGELDITLYRDDLKQKTDEPELIGSILPMSIESKTVILVDDVLYTGRTIRAAMDALMDVGRPQRIQLAVLIDRGHRELPIRPDYIGKNVPTSKEEQIAVQLTEIDGMDTVTIRATS</sequence>
<dbReference type="CDD" id="cd06223">
    <property type="entry name" value="PRTases_typeI"/>
    <property type="match status" value="1"/>
</dbReference>
<dbReference type="NCBIfam" id="NF003549">
    <property type="entry name" value="PRK05205.1-5"/>
    <property type="match status" value="1"/>
</dbReference>
<reference evidence="13" key="1">
    <citation type="submission" date="2016-10" db="EMBL/GenBank/DDBJ databases">
        <authorList>
            <person name="Varghese N."/>
            <person name="Submissions S."/>
        </authorList>
    </citation>
    <scope>NUCLEOTIDE SEQUENCE [LARGE SCALE GENOMIC DNA]</scope>
    <source>
        <strain evidence="13">ATCC 700379</strain>
    </source>
</reference>
<evidence type="ECO:0000256" key="4">
    <source>
        <dbReference type="ARBA" id="ARBA00022679"/>
    </source>
</evidence>
<dbReference type="PANTHER" id="PTHR11608:SF0">
    <property type="entry name" value="BIFUNCTIONAL PROTEIN PYRR"/>
    <property type="match status" value="1"/>
</dbReference>
<dbReference type="FunFam" id="3.40.50.2020:FF:000020">
    <property type="entry name" value="Bifunctional protein PyrR"/>
    <property type="match status" value="1"/>
</dbReference>
<evidence type="ECO:0000256" key="3">
    <source>
        <dbReference type="ARBA" id="ARBA00022676"/>
    </source>
</evidence>
<evidence type="ECO:0000313" key="12">
    <source>
        <dbReference type="EMBL" id="SFG39968.1"/>
    </source>
</evidence>
<dbReference type="NCBIfam" id="NF003547">
    <property type="entry name" value="PRK05205.1-3"/>
    <property type="match status" value="1"/>
</dbReference>
<keyword evidence="6 10" id="KW-0804">Transcription</keyword>
<comment type="catalytic activity">
    <reaction evidence="10">
        <text>UMP + diphosphate = 5-phospho-alpha-D-ribose 1-diphosphate + uracil</text>
        <dbReference type="Rhea" id="RHEA:13017"/>
        <dbReference type="ChEBI" id="CHEBI:17568"/>
        <dbReference type="ChEBI" id="CHEBI:33019"/>
        <dbReference type="ChEBI" id="CHEBI:57865"/>
        <dbReference type="ChEBI" id="CHEBI:58017"/>
        <dbReference type="EC" id="2.4.2.9"/>
    </reaction>
</comment>
<evidence type="ECO:0000256" key="6">
    <source>
        <dbReference type="ARBA" id="ARBA00023163"/>
    </source>
</evidence>
<dbReference type="STRING" id="269670.SAMN02982927_01613"/>
<dbReference type="Proteomes" id="UP000198752">
    <property type="component" value="Unassembled WGS sequence"/>
</dbReference>
<dbReference type="Gene3D" id="3.40.50.2020">
    <property type="match status" value="1"/>
</dbReference>
<comment type="similarity">
    <text evidence="1 10">Belongs to the purine/pyrimidine phosphoribosyltransferase family. PyrR subfamily.</text>
</comment>
<comment type="subunit">
    <text evidence="9 10">Homodimer and homohexamer; in equilibrium.</text>
</comment>
<dbReference type="EC" id="2.4.2.9" evidence="10"/>
<evidence type="ECO:0000256" key="2">
    <source>
        <dbReference type="ARBA" id="ARBA00022472"/>
    </source>
</evidence>